<dbReference type="EC" id="3.1.26.11" evidence="8"/>
<evidence type="ECO:0000256" key="1">
    <source>
        <dbReference type="ARBA" id="ARBA00011738"/>
    </source>
</evidence>
<dbReference type="Proteomes" id="UP001139409">
    <property type="component" value="Unassembled WGS sequence"/>
</dbReference>
<comment type="subunit">
    <text evidence="1 8">Homodimer.</text>
</comment>
<comment type="similarity">
    <text evidence="8">Belongs to the RNase Z family.</text>
</comment>
<dbReference type="HAMAP" id="MF_01818">
    <property type="entry name" value="RNase_Z_BN"/>
    <property type="match status" value="1"/>
</dbReference>
<keyword evidence="6 8" id="KW-0378">Hydrolase</keyword>
<protein>
    <recommendedName>
        <fullName evidence="8">Ribonuclease Z</fullName>
        <shortName evidence="8">RNase Z</shortName>
        <ecNumber evidence="8">3.1.26.11</ecNumber>
    </recommendedName>
    <alternativeName>
        <fullName evidence="8">tRNA 3 endonuclease</fullName>
    </alternativeName>
    <alternativeName>
        <fullName evidence="8">tRNase Z</fullName>
    </alternativeName>
</protein>
<dbReference type="GO" id="GO:0042781">
    <property type="term" value="F:3'-tRNA processing endoribonuclease activity"/>
    <property type="evidence" value="ECO:0007669"/>
    <property type="project" value="UniProtKB-UniRule"/>
</dbReference>
<evidence type="ECO:0000313" key="10">
    <source>
        <dbReference type="Proteomes" id="UP001139409"/>
    </source>
</evidence>
<comment type="caution">
    <text evidence="9">The sequence shown here is derived from an EMBL/GenBank/DDBJ whole genome shotgun (WGS) entry which is preliminary data.</text>
</comment>
<keyword evidence="7 8" id="KW-0862">Zinc</keyword>
<dbReference type="Pfam" id="PF23023">
    <property type="entry name" value="Anti-Pycsar_Apyc1"/>
    <property type="match status" value="1"/>
</dbReference>
<dbReference type="CDD" id="cd07717">
    <property type="entry name" value="RNaseZ_ZiPD-like_MBL-fold"/>
    <property type="match status" value="1"/>
</dbReference>
<evidence type="ECO:0000256" key="4">
    <source>
        <dbReference type="ARBA" id="ARBA00022723"/>
    </source>
</evidence>
<comment type="cofactor">
    <cofactor evidence="8">
        <name>Zn(2+)</name>
        <dbReference type="ChEBI" id="CHEBI:29105"/>
    </cofactor>
    <text evidence="8">Binds 2 Zn(2+) ions.</text>
</comment>
<dbReference type="AlphaFoldDB" id="A0A9X1HK11"/>
<keyword evidence="3 8" id="KW-0540">Nuclease</keyword>
<keyword evidence="4 8" id="KW-0479">Metal-binding</keyword>
<name>A0A9X1HK11_9BACT</name>
<dbReference type="NCBIfam" id="NF000801">
    <property type="entry name" value="PRK00055.1-3"/>
    <property type="match status" value="1"/>
</dbReference>
<organism evidence="9 10">
    <name type="scientific">Fulvivirga sedimenti</name>
    <dbReference type="NCBI Taxonomy" id="2879465"/>
    <lineage>
        <taxon>Bacteria</taxon>
        <taxon>Pseudomonadati</taxon>
        <taxon>Bacteroidota</taxon>
        <taxon>Cytophagia</taxon>
        <taxon>Cytophagales</taxon>
        <taxon>Fulvivirgaceae</taxon>
        <taxon>Fulvivirga</taxon>
    </lineage>
</organism>
<evidence type="ECO:0000256" key="5">
    <source>
        <dbReference type="ARBA" id="ARBA00022759"/>
    </source>
</evidence>
<evidence type="ECO:0000256" key="2">
    <source>
        <dbReference type="ARBA" id="ARBA00022694"/>
    </source>
</evidence>
<evidence type="ECO:0000256" key="8">
    <source>
        <dbReference type="HAMAP-Rule" id="MF_01818"/>
    </source>
</evidence>
<feature type="binding site" evidence="8">
    <location>
        <position position="67"/>
    </location>
    <ligand>
        <name>Zn(2+)</name>
        <dbReference type="ChEBI" id="CHEBI:29105"/>
        <label>2</label>
        <note>catalytic</note>
    </ligand>
</feature>
<feature type="binding site" evidence="8">
    <location>
        <position position="212"/>
    </location>
    <ligand>
        <name>Zn(2+)</name>
        <dbReference type="ChEBI" id="CHEBI:29105"/>
        <label>2</label>
        <note>catalytic</note>
    </ligand>
</feature>
<dbReference type="Gene3D" id="3.60.15.10">
    <property type="entry name" value="Ribonuclease Z/Hydroxyacylglutathione hydrolase-like"/>
    <property type="match status" value="1"/>
</dbReference>
<feature type="binding site" evidence="8">
    <location>
        <position position="142"/>
    </location>
    <ligand>
        <name>Zn(2+)</name>
        <dbReference type="ChEBI" id="CHEBI:29105"/>
        <label>1</label>
        <note>catalytic</note>
    </ligand>
</feature>
<feature type="binding site" evidence="8">
    <location>
        <position position="270"/>
    </location>
    <ligand>
        <name>Zn(2+)</name>
        <dbReference type="ChEBI" id="CHEBI:29105"/>
        <label>2</label>
        <note>catalytic</note>
    </ligand>
</feature>
<dbReference type="InterPro" id="IPR036866">
    <property type="entry name" value="RibonucZ/Hydroxyglut_hydro"/>
</dbReference>
<accession>A0A9X1HK11</accession>
<dbReference type="PANTHER" id="PTHR46018">
    <property type="entry name" value="ZINC PHOSPHODIESTERASE ELAC PROTEIN 1"/>
    <property type="match status" value="1"/>
</dbReference>
<dbReference type="InterPro" id="IPR013471">
    <property type="entry name" value="RNase_Z/BN"/>
</dbReference>
<dbReference type="RefSeq" id="WP_225696631.1">
    <property type="nucleotide sequence ID" value="NZ_JAIXNE010000001.1"/>
</dbReference>
<gene>
    <name evidence="8" type="primary">rnz</name>
    <name evidence="9" type="ORF">LDX50_01490</name>
</gene>
<dbReference type="GO" id="GO:0008270">
    <property type="term" value="F:zinc ion binding"/>
    <property type="evidence" value="ECO:0007669"/>
    <property type="project" value="UniProtKB-UniRule"/>
</dbReference>
<feature type="binding site" evidence="8">
    <location>
        <position position="64"/>
    </location>
    <ligand>
        <name>Zn(2+)</name>
        <dbReference type="ChEBI" id="CHEBI:29105"/>
        <label>1</label>
        <note>catalytic</note>
    </ligand>
</feature>
<proteinExistence type="inferred from homology"/>
<evidence type="ECO:0000256" key="3">
    <source>
        <dbReference type="ARBA" id="ARBA00022722"/>
    </source>
</evidence>
<feature type="binding site" evidence="8">
    <location>
        <position position="62"/>
    </location>
    <ligand>
        <name>Zn(2+)</name>
        <dbReference type="ChEBI" id="CHEBI:29105"/>
        <label>1</label>
        <note>catalytic</note>
    </ligand>
</feature>
<sequence length="305" mass="34784">MTFQLKILGSNSATPAYGRHHTSQFLTIGNHNFLVDCGESSQIQMQKFRCRSTKINHVFISHLHGDHYLGLMGFIFTLHLLGRTRDLHIFAQRGLDEIITLQLKHSDTRLKYRIIFHTLNPESPELIFEDHLVTVHSFPLTHRIPCCGFRFSEKPKPRRINKDLLPENIGVIEIQALKAGEDVLNPDGTIKYSFTQLTLPPRKSRSYAYCSDTAYDESIIPHISGADLLYHEATFLNGREEWAHQTFHSTTSQAATIAKKANVGQLLIGHYSARYRELTEFLNEATDIFPRTLLATEGETIELPD</sequence>
<reference evidence="9" key="1">
    <citation type="submission" date="2021-09" db="EMBL/GenBank/DDBJ databases">
        <title>Fulvivirga sp. isolated from coastal sediment.</title>
        <authorList>
            <person name="Yu H."/>
        </authorList>
    </citation>
    <scope>NUCLEOTIDE SEQUENCE</scope>
    <source>
        <strain evidence="9">1062</strain>
    </source>
</reference>
<dbReference type="SUPFAM" id="SSF56281">
    <property type="entry name" value="Metallo-hydrolase/oxidoreductase"/>
    <property type="match status" value="1"/>
</dbReference>
<comment type="catalytic activity">
    <reaction evidence="8">
        <text>Endonucleolytic cleavage of RNA, removing extra 3' nucleotides from tRNA precursor, generating 3' termini of tRNAs. A 3'-hydroxy group is left at the tRNA terminus and a 5'-phosphoryl group is left at the trailer molecule.</text>
        <dbReference type="EC" id="3.1.26.11"/>
    </reaction>
</comment>
<feature type="binding site" evidence="8">
    <location>
        <position position="66"/>
    </location>
    <ligand>
        <name>Zn(2+)</name>
        <dbReference type="ChEBI" id="CHEBI:29105"/>
        <label>2</label>
        <note>catalytic</note>
    </ligand>
</feature>
<feature type="active site" description="Proton acceptor" evidence="8">
    <location>
        <position position="66"/>
    </location>
</feature>
<evidence type="ECO:0000313" key="9">
    <source>
        <dbReference type="EMBL" id="MCA6073515.1"/>
    </source>
</evidence>
<keyword evidence="2 8" id="KW-0819">tRNA processing</keyword>
<dbReference type="EMBL" id="JAIXNE010000001">
    <property type="protein sequence ID" value="MCA6073515.1"/>
    <property type="molecule type" value="Genomic_DNA"/>
</dbReference>
<dbReference type="PANTHER" id="PTHR46018:SF2">
    <property type="entry name" value="ZINC PHOSPHODIESTERASE ELAC PROTEIN 1"/>
    <property type="match status" value="1"/>
</dbReference>
<evidence type="ECO:0000256" key="7">
    <source>
        <dbReference type="ARBA" id="ARBA00022833"/>
    </source>
</evidence>
<keyword evidence="5 8" id="KW-0255">Endonuclease</keyword>
<keyword evidence="10" id="KW-1185">Reference proteome</keyword>
<evidence type="ECO:0000256" key="6">
    <source>
        <dbReference type="ARBA" id="ARBA00022801"/>
    </source>
</evidence>
<feature type="binding site" evidence="8">
    <location>
        <position position="212"/>
    </location>
    <ligand>
        <name>Zn(2+)</name>
        <dbReference type="ChEBI" id="CHEBI:29105"/>
        <label>1</label>
        <note>catalytic</note>
    </ligand>
</feature>
<comment type="function">
    <text evidence="8">Zinc phosphodiesterase, which displays some tRNA 3'-processing endonuclease activity. Probably involved in tRNA maturation, by removing a 3'-trailer from precursor tRNA.</text>
</comment>